<evidence type="ECO:0008006" key="4">
    <source>
        <dbReference type="Google" id="ProtNLM"/>
    </source>
</evidence>
<proteinExistence type="predicted"/>
<organism evidence="2 3">
    <name type="scientific">Colletotrichum karsti</name>
    <dbReference type="NCBI Taxonomy" id="1095194"/>
    <lineage>
        <taxon>Eukaryota</taxon>
        <taxon>Fungi</taxon>
        <taxon>Dikarya</taxon>
        <taxon>Ascomycota</taxon>
        <taxon>Pezizomycotina</taxon>
        <taxon>Sordariomycetes</taxon>
        <taxon>Hypocreomycetidae</taxon>
        <taxon>Glomerellales</taxon>
        <taxon>Glomerellaceae</taxon>
        <taxon>Colletotrichum</taxon>
        <taxon>Colletotrichum boninense species complex</taxon>
    </lineage>
</organism>
<dbReference type="RefSeq" id="XP_038741239.1">
    <property type="nucleotide sequence ID" value="XM_038893426.1"/>
</dbReference>
<feature type="signal peptide" evidence="1">
    <location>
        <begin position="1"/>
        <end position="23"/>
    </location>
</feature>
<evidence type="ECO:0000256" key="1">
    <source>
        <dbReference type="SAM" id="SignalP"/>
    </source>
</evidence>
<dbReference type="InterPro" id="IPR011042">
    <property type="entry name" value="6-blade_b-propeller_TolB-like"/>
</dbReference>
<gene>
    <name evidence="2" type="ORF">CkaCkLH20_10712</name>
</gene>
<name>A0A9P6HUZ4_9PEZI</name>
<dbReference type="Gene3D" id="2.120.10.30">
    <property type="entry name" value="TolB, C-terminal domain"/>
    <property type="match status" value="1"/>
</dbReference>
<reference evidence="2" key="1">
    <citation type="submission" date="2020-03" db="EMBL/GenBank/DDBJ databases">
        <authorList>
            <person name="He L."/>
        </authorList>
    </citation>
    <scope>NUCLEOTIDE SEQUENCE</scope>
    <source>
        <strain evidence="2">CkLH20</strain>
    </source>
</reference>
<dbReference type="PANTHER" id="PTHR42060:SF1">
    <property type="entry name" value="NHL REPEAT-CONTAINING PROTEIN"/>
    <property type="match status" value="1"/>
</dbReference>
<feature type="chain" id="PRO_5040439277" description="Virginiamycin B lyase" evidence="1">
    <location>
        <begin position="24"/>
        <end position="339"/>
    </location>
</feature>
<dbReference type="AlphaFoldDB" id="A0A9P6HUZ4"/>
<accession>A0A9P6HUZ4</accession>
<evidence type="ECO:0000313" key="2">
    <source>
        <dbReference type="EMBL" id="KAF9871778.1"/>
    </source>
</evidence>
<dbReference type="InterPro" id="IPR052998">
    <property type="entry name" value="Hetero-Diels-Alderase-like"/>
</dbReference>
<keyword evidence="3" id="KW-1185">Reference proteome</keyword>
<comment type="caution">
    <text evidence="2">The sequence shown here is derived from an EMBL/GenBank/DDBJ whole genome shotgun (WGS) entry which is preliminary data.</text>
</comment>
<dbReference type="SUPFAM" id="SSF63829">
    <property type="entry name" value="Calcium-dependent phosphotriesterase"/>
    <property type="match status" value="1"/>
</dbReference>
<sequence>MMFKENSLLRLSVAFLQIASVAAVSPAKLVAQVPWAKFEDLAIRSNGNILITQGWPSPTLWELSGAGAEAATLHTHFELRPTVNALFGITETTPDVFAFVGSIVNRDDVNEAGTAAIWTMDFNKTPTPQPSLVARLPEAVRPDKVASIPQNPHIILVADSAVGVVWCVNTATANVTVGIQVPEMGASESTGPASGVSGLDIHDGYVWWTSAARGHSYRIKISDEGVAAAGAVAEVVRVLPAVRDLTFHPDDGSAVWVASQQGRIIAAGPEGKSWWVSGDDMLVGTSALQFGRTEANNRTLYAVTAEGNVVALDTTEELKLSSEPQKTAWGEPPVQLELV</sequence>
<dbReference type="EMBL" id="JAATWM020000042">
    <property type="protein sequence ID" value="KAF9871778.1"/>
    <property type="molecule type" value="Genomic_DNA"/>
</dbReference>
<keyword evidence="1" id="KW-0732">Signal</keyword>
<reference evidence="2" key="2">
    <citation type="submission" date="2020-11" db="EMBL/GenBank/DDBJ databases">
        <title>Whole genome sequencing of Colletotrichum sp.</title>
        <authorList>
            <person name="Li H."/>
        </authorList>
    </citation>
    <scope>NUCLEOTIDE SEQUENCE</scope>
    <source>
        <strain evidence="2">CkLH20</strain>
    </source>
</reference>
<protein>
    <recommendedName>
        <fullName evidence="4">Virginiamycin B lyase</fullName>
    </recommendedName>
</protein>
<dbReference type="GeneID" id="62166500"/>
<dbReference type="PANTHER" id="PTHR42060">
    <property type="entry name" value="NHL REPEAT-CONTAINING PROTEIN-RELATED"/>
    <property type="match status" value="1"/>
</dbReference>
<dbReference type="OrthoDB" id="9977941at2759"/>
<evidence type="ECO:0000313" key="3">
    <source>
        <dbReference type="Proteomes" id="UP000781932"/>
    </source>
</evidence>
<dbReference type="Proteomes" id="UP000781932">
    <property type="component" value="Unassembled WGS sequence"/>
</dbReference>